<protein>
    <submittedName>
        <fullName evidence="2">Uncharacterized protein</fullName>
    </submittedName>
</protein>
<evidence type="ECO:0000313" key="3">
    <source>
        <dbReference type="Proteomes" id="UP000032254"/>
    </source>
</evidence>
<gene>
    <name evidence="2" type="ORF">TK50_06610</name>
</gene>
<dbReference type="AlphaFoldDB" id="A0A0D0V7D5"/>
<keyword evidence="3" id="KW-1185">Reference proteome</keyword>
<dbReference type="EMBL" id="JXSX01000001">
    <property type="protein sequence ID" value="KIR66767.1"/>
    <property type="molecule type" value="Genomic_DNA"/>
</dbReference>
<dbReference type="RefSeq" id="WP_043963967.1">
    <property type="nucleotide sequence ID" value="NZ_JBEZEN010000005.1"/>
</dbReference>
<comment type="caution">
    <text evidence="2">The sequence shown here is derived from an EMBL/GenBank/DDBJ whole genome shotgun (WGS) entry which is preliminary data.</text>
</comment>
<dbReference type="PATRIC" id="fig|47853.6.peg.1407"/>
<feature type="transmembrane region" description="Helical" evidence="1">
    <location>
        <begin position="50"/>
        <end position="67"/>
    </location>
</feature>
<sequence length="189" mass="19515">MNPVEVVTERARAARSAVNRVSAAPLLVRAGIFGATLAGLLLAYPAQVLTGRPLAALVLVALLPAIGPRRIWPTFAALVAVGGWLLATEGYGRPVALWRLLAVAAALYLAHSLAALAALLPYDAVVDPELVVRWLTRAGGVLLASAVLGVLLVQVADAGPDRGHLGVTVVGLLVAVAVAALLGWLLRRK</sequence>
<feature type="transmembrane region" description="Helical" evidence="1">
    <location>
        <begin position="74"/>
        <end position="91"/>
    </location>
</feature>
<keyword evidence="1" id="KW-0472">Membrane</keyword>
<feature type="transmembrane region" description="Helical" evidence="1">
    <location>
        <begin position="97"/>
        <end position="122"/>
    </location>
</feature>
<evidence type="ECO:0000313" key="2">
    <source>
        <dbReference type="EMBL" id="KIR66767.1"/>
    </source>
</evidence>
<accession>A0A0D0V7D5</accession>
<reference evidence="2 3" key="1">
    <citation type="submission" date="2015-01" db="EMBL/GenBank/DDBJ databases">
        <title>Sequencing and annotation of Micromonospora carbonacea strain JXNU-1 genome.</title>
        <authorList>
            <person name="Long Z."/>
            <person name="Huang Y."/>
            <person name="Jiang Y."/>
        </authorList>
    </citation>
    <scope>NUCLEOTIDE SEQUENCE [LARGE SCALE GENOMIC DNA]</scope>
    <source>
        <strain evidence="2 3">JXNU-1</strain>
    </source>
</reference>
<dbReference type="GeneID" id="301303820"/>
<feature type="transmembrane region" description="Helical" evidence="1">
    <location>
        <begin position="134"/>
        <end position="153"/>
    </location>
</feature>
<feature type="transmembrane region" description="Helical" evidence="1">
    <location>
        <begin position="21"/>
        <end position="44"/>
    </location>
</feature>
<dbReference type="Proteomes" id="UP000032254">
    <property type="component" value="Unassembled WGS sequence"/>
</dbReference>
<keyword evidence="1" id="KW-1133">Transmembrane helix</keyword>
<keyword evidence="1" id="KW-0812">Transmembrane</keyword>
<evidence type="ECO:0000256" key="1">
    <source>
        <dbReference type="SAM" id="Phobius"/>
    </source>
</evidence>
<name>A0A0D0V7D5_9ACTN</name>
<organism evidence="2 3">
    <name type="scientific">Micromonospora haikouensis</name>
    <dbReference type="NCBI Taxonomy" id="686309"/>
    <lineage>
        <taxon>Bacteria</taxon>
        <taxon>Bacillati</taxon>
        <taxon>Actinomycetota</taxon>
        <taxon>Actinomycetes</taxon>
        <taxon>Micromonosporales</taxon>
        <taxon>Micromonosporaceae</taxon>
        <taxon>Micromonospora</taxon>
    </lineage>
</organism>
<feature type="transmembrane region" description="Helical" evidence="1">
    <location>
        <begin position="165"/>
        <end position="186"/>
    </location>
</feature>
<proteinExistence type="predicted"/>